<accession>A0A2H0XWY0</accession>
<name>A0A2H0XWY0_UNCSA</name>
<reference evidence="7 8" key="1">
    <citation type="submission" date="2017-09" db="EMBL/GenBank/DDBJ databases">
        <title>Depth-based differentiation of microbial function through sediment-hosted aquifers and enrichment of novel symbionts in the deep terrestrial subsurface.</title>
        <authorList>
            <person name="Probst A.J."/>
            <person name="Ladd B."/>
            <person name="Jarett J.K."/>
            <person name="Geller-Mcgrath D.E."/>
            <person name="Sieber C.M."/>
            <person name="Emerson J.B."/>
            <person name="Anantharaman K."/>
            <person name="Thomas B.C."/>
            <person name="Malmstrom R."/>
            <person name="Stieglmeier M."/>
            <person name="Klingl A."/>
            <person name="Woyke T."/>
            <person name="Ryan C.M."/>
            <person name="Banfield J.F."/>
        </authorList>
    </citation>
    <scope>NUCLEOTIDE SEQUENCE [LARGE SCALE GENOMIC DNA]</scope>
    <source>
        <strain evidence="7">CG08_land_8_20_14_0_20_45_16</strain>
    </source>
</reference>
<dbReference type="InterPro" id="IPR001706">
    <property type="entry name" value="Ribosomal_bL35"/>
</dbReference>
<dbReference type="AlphaFoldDB" id="A0A2H0XWY0"/>
<dbReference type="EMBL" id="PEYM01000085">
    <property type="protein sequence ID" value="PIS29453.1"/>
    <property type="molecule type" value="Genomic_DNA"/>
</dbReference>
<evidence type="ECO:0000313" key="8">
    <source>
        <dbReference type="Proteomes" id="UP000231343"/>
    </source>
</evidence>
<dbReference type="GO" id="GO:0022625">
    <property type="term" value="C:cytosolic large ribosomal subunit"/>
    <property type="evidence" value="ECO:0007669"/>
    <property type="project" value="TreeGrafter"/>
</dbReference>
<evidence type="ECO:0000256" key="6">
    <source>
        <dbReference type="RuleBase" id="RU000568"/>
    </source>
</evidence>
<dbReference type="NCBIfam" id="TIGR00001">
    <property type="entry name" value="rpmI_bact"/>
    <property type="match status" value="1"/>
</dbReference>
<evidence type="ECO:0000256" key="2">
    <source>
        <dbReference type="ARBA" id="ARBA00022980"/>
    </source>
</evidence>
<dbReference type="PANTHER" id="PTHR33343:SF1">
    <property type="entry name" value="LARGE RIBOSOMAL SUBUNIT PROTEIN BL35M"/>
    <property type="match status" value="1"/>
</dbReference>
<keyword evidence="3 5" id="KW-0687">Ribonucleoprotein</keyword>
<evidence type="ECO:0000313" key="7">
    <source>
        <dbReference type="EMBL" id="PIS29453.1"/>
    </source>
</evidence>
<evidence type="ECO:0000256" key="5">
    <source>
        <dbReference type="HAMAP-Rule" id="MF_00514"/>
    </source>
</evidence>
<dbReference type="InterPro" id="IPR037229">
    <property type="entry name" value="Ribosomal_bL35_sf"/>
</dbReference>
<evidence type="ECO:0000256" key="4">
    <source>
        <dbReference type="ARBA" id="ARBA00071664"/>
    </source>
</evidence>
<keyword evidence="2 5" id="KW-0689">Ribosomal protein</keyword>
<dbReference type="HAMAP" id="MF_00514">
    <property type="entry name" value="Ribosomal_bL35"/>
    <property type="match status" value="1"/>
</dbReference>
<organism evidence="7 8">
    <name type="scientific">Candidatus Saganbacteria bacterium CG08_land_8_20_14_0_20_45_16</name>
    <dbReference type="NCBI Taxonomy" id="2014293"/>
    <lineage>
        <taxon>Bacteria</taxon>
        <taxon>Bacillati</taxon>
        <taxon>Saganbacteria</taxon>
    </lineage>
</organism>
<dbReference type="InterPro" id="IPR021137">
    <property type="entry name" value="Ribosomal_bL35-like"/>
</dbReference>
<evidence type="ECO:0000256" key="3">
    <source>
        <dbReference type="ARBA" id="ARBA00023274"/>
    </source>
</evidence>
<dbReference type="SUPFAM" id="SSF143034">
    <property type="entry name" value="L35p-like"/>
    <property type="match status" value="1"/>
</dbReference>
<dbReference type="Gene3D" id="4.10.410.60">
    <property type="match status" value="1"/>
</dbReference>
<dbReference type="GO" id="GO:0003735">
    <property type="term" value="F:structural constituent of ribosome"/>
    <property type="evidence" value="ECO:0007669"/>
    <property type="project" value="InterPro"/>
</dbReference>
<comment type="caution">
    <text evidence="7">The sequence shown here is derived from an EMBL/GenBank/DDBJ whole genome shotgun (WGS) entry which is preliminary data.</text>
</comment>
<protein>
    <recommendedName>
        <fullName evidence="4 5">Large ribosomal subunit protein bL35</fullName>
    </recommendedName>
</protein>
<dbReference type="Pfam" id="PF01632">
    <property type="entry name" value="Ribosomal_L35p"/>
    <property type="match status" value="1"/>
</dbReference>
<evidence type="ECO:0000256" key="1">
    <source>
        <dbReference type="ARBA" id="ARBA00006598"/>
    </source>
</evidence>
<dbReference type="FunFam" id="4.10.410.60:FF:000001">
    <property type="entry name" value="50S ribosomal protein L35"/>
    <property type="match status" value="1"/>
</dbReference>
<sequence>MPKAKTRRAAAKRFRITKNGKILRWQTKMRHLLECKAKKKKRSLRKVCAVARADLARVRHMLPGG</sequence>
<dbReference type="Proteomes" id="UP000231343">
    <property type="component" value="Unassembled WGS sequence"/>
</dbReference>
<proteinExistence type="inferred from homology"/>
<dbReference type="PROSITE" id="PS00936">
    <property type="entry name" value="RIBOSOMAL_L35"/>
    <property type="match status" value="1"/>
</dbReference>
<comment type="similarity">
    <text evidence="1 5 6">Belongs to the bacterial ribosomal protein bL35 family.</text>
</comment>
<dbReference type="PRINTS" id="PR00064">
    <property type="entry name" value="RIBOSOMALL35"/>
</dbReference>
<dbReference type="PANTHER" id="PTHR33343">
    <property type="entry name" value="54S RIBOSOMAL PROTEIN BL35M"/>
    <property type="match status" value="1"/>
</dbReference>
<dbReference type="GO" id="GO:0006412">
    <property type="term" value="P:translation"/>
    <property type="evidence" value="ECO:0007669"/>
    <property type="project" value="UniProtKB-UniRule"/>
</dbReference>
<dbReference type="InterPro" id="IPR018265">
    <property type="entry name" value="Ribosomal_bL35_CS"/>
</dbReference>
<gene>
    <name evidence="5" type="primary">rpmI</name>
    <name evidence="7" type="ORF">COT42_05350</name>
</gene>